<evidence type="ECO:0000313" key="1">
    <source>
        <dbReference type="EMBL" id="KRZ70045.1"/>
    </source>
</evidence>
<dbReference type="Proteomes" id="UP000054843">
    <property type="component" value="Unassembled WGS sequence"/>
</dbReference>
<name>A0A0V1MEI7_9BILA</name>
<accession>A0A0V1MEI7</accession>
<dbReference type="AlphaFoldDB" id="A0A0V1MEI7"/>
<comment type="caution">
    <text evidence="1">The sequence shown here is derived from an EMBL/GenBank/DDBJ whole genome shotgun (WGS) entry which is preliminary data.</text>
</comment>
<sequence>MKKKNNFDSRKIFTKFASDASKSILIKFRRNVKQQAQKFFPNRSYDPFGDRHGIFTKLIACPCQCRSRCAVQHFHSCKNRNVDA</sequence>
<evidence type="ECO:0000313" key="2">
    <source>
        <dbReference type="Proteomes" id="UP000054843"/>
    </source>
</evidence>
<protein>
    <submittedName>
        <fullName evidence="1">Uncharacterized protein</fullName>
    </submittedName>
</protein>
<reference evidence="1 2" key="1">
    <citation type="submission" date="2015-01" db="EMBL/GenBank/DDBJ databases">
        <title>Evolution of Trichinella species and genotypes.</title>
        <authorList>
            <person name="Korhonen P.K."/>
            <person name="Edoardo P."/>
            <person name="Giuseppe L.R."/>
            <person name="Gasser R.B."/>
        </authorList>
    </citation>
    <scope>NUCLEOTIDE SEQUENCE [LARGE SCALE GENOMIC DNA]</scope>
    <source>
        <strain evidence="1">ISS1980</strain>
    </source>
</reference>
<keyword evidence="2" id="KW-1185">Reference proteome</keyword>
<proteinExistence type="predicted"/>
<gene>
    <name evidence="1" type="ORF">T10_4589</name>
</gene>
<dbReference type="EMBL" id="JYDO01000122">
    <property type="protein sequence ID" value="KRZ70045.1"/>
    <property type="molecule type" value="Genomic_DNA"/>
</dbReference>
<organism evidence="1 2">
    <name type="scientific">Trichinella papuae</name>
    <dbReference type="NCBI Taxonomy" id="268474"/>
    <lineage>
        <taxon>Eukaryota</taxon>
        <taxon>Metazoa</taxon>
        <taxon>Ecdysozoa</taxon>
        <taxon>Nematoda</taxon>
        <taxon>Enoplea</taxon>
        <taxon>Dorylaimia</taxon>
        <taxon>Trichinellida</taxon>
        <taxon>Trichinellidae</taxon>
        <taxon>Trichinella</taxon>
    </lineage>
</organism>